<dbReference type="Gene3D" id="2.60.40.420">
    <property type="entry name" value="Cupredoxins - blue copper proteins"/>
    <property type="match status" value="3"/>
</dbReference>
<dbReference type="InterPro" id="IPR008972">
    <property type="entry name" value="Cupredoxin"/>
</dbReference>
<keyword evidence="2" id="KW-0479">Metal-binding</keyword>
<dbReference type="InterPro" id="IPR034279">
    <property type="entry name" value="CuRO_3_CopA"/>
</dbReference>
<evidence type="ECO:0000256" key="4">
    <source>
        <dbReference type="ARBA" id="ARBA00023008"/>
    </source>
</evidence>
<dbReference type="SUPFAM" id="SSF49503">
    <property type="entry name" value="Cupredoxins"/>
    <property type="match status" value="3"/>
</dbReference>
<name>A0A6B2KPL4_9NEIS</name>
<dbReference type="InterPro" id="IPR045087">
    <property type="entry name" value="Cu-oxidase_fam"/>
</dbReference>
<accession>A0A6B2KPL4</accession>
<dbReference type="PROSITE" id="PS00079">
    <property type="entry name" value="MULTICOPPER_OXIDASE1"/>
    <property type="match status" value="2"/>
</dbReference>
<evidence type="ECO:0000256" key="3">
    <source>
        <dbReference type="ARBA" id="ARBA00023002"/>
    </source>
</evidence>
<organism evidence="8 9">
    <name type="scientific">Crenobacter caeni</name>
    <dbReference type="NCBI Taxonomy" id="2705474"/>
    <lineage>
        <taxon>Bacteria</taxon>
        <taxon>Pseudomonadati</taxon>
        <taxon>Pseudomonadota</taxon>
        <taxon>Betaproteobacteria</taxon>
        <taxon>Neisseriales</taxon>
        <taxon>Neisseriaceae</taxon>
        <taxon>Crenobacter</taxon>
    </lineage>
</organism>
<dbReference type="GO" id="GO:0009279">
    <property type="term" value="C:cell outer membrane"/>
    <property type="evidence" value="ECO:0007669"/>
    <property type="project" value="UniProtKB-SubCell"/>
</dbReference>
<dbReference type="Pfam" id="PF07732">
    <property type="entry name" value="Cu-oxidase_3"/>
    <property type="match status" value="1"/>
</dbReference>
<feature type="domain" description="Plastocyanin-like" evidence="6">
    <location>
        <begin position="393"/>
        <end position="510"/>
    </location>
</feature>
<keyword evidence="3" id="KW-0560">Oxidoreductase</keyword>
<dbReference type="InterPro" id="IPR002355">
    <property type="entry name" value="Cu_oxidase_Cu_BS"/>
</dbReference>
<evidence type="ECO:0000259" key="6">
    <source>
        <dbReference type="Pfam" id="PF07731"/>
    </source>
</evidence>
<dbReference type="InterPro" id="IPR033138">
    <property type="entry name" value="Cu_oxidase_CS"/>
</dbReference>
<evidence type="ECO:0000259" key="7">
    <source>
        <dbReference type="Pfam" id="PF07732"/>
    </source>
</evidence>
<protein>
    <submittedName>
        <fullName evidence="8">Multicopper oxidase family protein</fullName>
    </submittedName>
</protein>
<dbReference type="PANTHER" id="PTHR11709:SF394">
    <property type="entry name" value="FI03373P-RELATED"/>
    <property type="match status" value="1"/>
</dbReference>
<dbReference type="CDD" id="cd04205">
    <property type="entry name" value="CuRO_2_LCC_like"/>
    <property type="match status" value="1"/>
</dbReference>
<dbReference type="PANTHER" id="PTHR11709">
    <property type="entry name" value="MULTI-COPPER OXIDASE"/>
    <property type="match status" value="1"/>
</dbReference>
<dbReference type="AlphaFoldDB" id="A0A6B2KPL4"/>
<reference evidence="8 9" key="1">
    <citation type="submission" date="2020-02" db="EMBL/GenBank/DDBJ databases">
        <authorList>
            <person name="Yang Z."/>
        </authorList>
    </citation>
    <scope>NUCLEOTIDE SEQUENCE [LARGE SCALE GENOMIC DNA]</scope>
    <source>
        <strain evidence="8 9">HX-7-9</strain>
    </source>
</reference>
<evidence type="ECO:0000256" key="2">
    <source>
        <dbReference type="ARBA" id="ARBA00022723"/>
    </source>
</evidence>
<dbReference type="InterPro" id="IPR011706">
    <property type="entry name" value="Cu-oxidase_C"/>
</dbReference>
<dbReference type="CDD" id="cd13896">
    <property type="entry name" value="CuRO_3_CopA"/>
    <property type="match status" value="1"/>
</dbReference>
<keyword evidence="4" id="KW-0186">Copper</keyword>
<evidence type="ECO:0000313" key="8">
    <source>
        <dbReference type="EMBL" id="NDV11787.1"/>
    </source>
</evidence>
<dbReference type="RefSeq" id="WP_163315044.1">
    <property type="nucleotide sequence ID" value="NZ_JAAGAA010000002.1"/>
</dbReference>
<dbReference type="InterPro" id="IPR011707">
    <property type="entry name" value="Cu-oxidase-like_N"/>
</dbReference>
<evidence type="ECO:0000259" key="5">
    <source>
        <dbReference type="Pfam" id="PF00394"/>
    </source>
</evidence>
<comment type="caution">
    <text evidence="8">The sequence shown here is derived from an EMBL/GenBank/DDBJ whole genome shotgun (WGS) entry which is preliminary data.</text>
</comment>
<dbReference type="InterPro" id="IPR001117">
    <property type="entry name" value="Cu-oxidase_2nd"/>
</dbReference>
<dbReference type="Proteomes" id="UP000482578">
    <property type="component" value="Unassembled WGS sequence"/>
</dbReference>
<proteinExistence type="predicted"/>
<evidence type="ECO:0000256" key="1">
    <source>
        <dbReference type="ARBA" id="ARBA00004459"/>
    </source>
</evidence>
<gene>
    <name evidence="8" type="ORF">GZH52_03110</name>
</gene>
<dbReference type="PROSITE" id="PS00080">
    <property type="entry name" value="MULTICOPPER_OXIDASE2"/>
    <property type="match status" value="1"/>
</dbReference>
<dbReference type="EMBL" id="JAAGAA010000002">
    <property type="protein sequence ID" value="NDV11787.1"/>
    <property type="molecule type" value="Genomic_DNA"/>
</dbReference>
<keyword evidence="9" id="KW-1185">Reference proteome</keyword>
<feature type="domain" description="Plastocyanin-like" evidence="7">
    <location>
        <begin position="86"/>
        <end position="184"/>
    </location>
</feature>
<feature type="domain" description="Plastocyanin-like" evidence="5">
    <location>
        <begin position="259"/>
        <end position="337"/>
    </location>
</feature>
<dbReference type="GO" id="GO:0005507">
    <property type="term" value="F:copper ion binding"/>
    <property type="evidence" value="ECO:0007669"/>
    <property type="project" value="InterPro"/>
</dbReference>
<sequence length="518" mass="57083">MSPYRSAKPARQDISSGNLLNRRQVLGLGAAILIAPVLRPDHAHAVPRPVGKIKPEDLTRATPPGFPWKRFHLDIAEGAVMSGGGKLISINGKKSGPEIRLKQGEVFYVTVRNRLREATTVHWHGIIVPNLMDGVPHVSQVPIPSGIETTYAWPVIQSGTFWYHSHMGLQEQQGLAGPLILESSDNDGLNYDREAVLFMEDRLSANPNQVLDALQGKTAPAAAKAAIAAPSAPIFPYPDGKMFGVDVQYTRFPLNGNLPNSPTIIDAMPDEVLRLRILNASASSYFLFKVDDHNLEVVAKDGNRTRPLATQNILIATAERYDALIKVGKPGVYRITGAAVGQTTGALALLRVGNSPLPVKIDAPLPGNTRFEGKTIDANDIRSQYSTVLPDANVETIREVLAGNMKSYRWSINGEYYPDAKPEIIASGRRVRLEVVNDTMMYHPMHLHGHFFRVEREDMPEDEYAPLMDTYSVPPKSKVTLAFYSDNPGRWVFHCHNMYHMAAGMLRVISYNATDISG</sequence>
<evidence type="ECO:0000313" key="9">
    <source>
        <dbReference type="Proteomes" id="UP000482578"/>
    </source>
</evidence>
<dbReference type="Pfam" id="PF07731">
    <property type="entry name" value="Cu-oxidase_2"/>
    <property type="match status" value="1"/>
</dbReference>
<dbReference type="Pfam" id="PF00394">
    <property type="entry name" value="Cu-oxidase"/>
    <property type="match status" value="1"/>
</dbReference>
<comment type="subcellular location">
    <subcellularLocation>
        <location evidence="1">Cell outer membrane</location>
        <topology evidence="1">Lipid-anchor</topology>
    </subcellularLocation>
</comment>
<dbReference type="GO" id="GO:0016491">
    <property type="term" value="F:oxidoreductase activity"/>
    <property type="evidence" value="ECO:0007669"/>
    <property type="project" value="UniProtKB-KW"/>
</dbReference>